<keyword evidence="4 9" id="KW-0456">Lyase</keyword>
<dbReference type="RefSeq" id="WP_096780214.1">
    <property type="nucleotide sequence ID" value="NZ_CP012621.1"/>
</dbReference>
<dbReference type="EC" id="4.2.1.75" evidence="3 9"/>
<comment type="similarity">
    <text evidence="2 9">Belongs to the uroporphyrinogen-III synthase family.</text>
</comment>
<evidence type="ECO:0000256" key="7">
    <source>
        <dbReference type="ARBA" id="ARBA00040167"/>
    </source>
</evidence>
<dbReference type="PANTHER" id="PTHR38042:SF1">
    <property type="entry name" value="UROPORPHYRINOGEN-III SYNTHASE, CHLOROPLASTIC"/>
    <property type="match status" value="1"/>
</dbReference>
<evidence type="ECO:0000259" key="10">
    <source>
        <dbReference type="Pfam" id="PF02602"/>
    </source>
</evidence>
<dbReference type="SUPFAM" id="SSF69618">
    <property type="entry name" value="HemD-like"/>
    <property type="match status" value="1"/>
</dbReference>
<keyword evidence="5 9" id="KW-0627">Porphyrin biosynthesis</keyword>
<dbReference type="InterPro" id="IPR036108">
    <property type="entry name" value="4pyrrol_syn_uPrphyn_synt_sf"/>
</dbReference>
<dbReference type="GO" id="GO:0006782">
    <property type="term" value="P:protoporphyrinogen IX biosynthetic process"/>
    <property type="evidence" value="ECO:0007669"/>
    <property type="project" value="UniProtKB-UniRule"/>
</dbReference>
<dbReference type="EMBL" id="CP012621">
    <property type="protein sequence ID" value="ATG75652.1"/>
    <property type="molecule type" value="Genomic_DNA"/>
</dbReference>
<comment type="function">
    <text evidence="6 9">Catalyzes cyclization of the linear tetrapyrrole, hydroxymethylbilane, to the macrocyclic uroporphyrinogen III.</text>
</comment>
<comment type="pathway">
    <text evidence="1 9">Porphyrin-containing compound metabolism; protoporphyrin-IX biosynthesis; coproporphyrinogen-III from 5-aminolevulinate: step 3/4.</text>
</comment>
<dbReference type="GO" id="GO:0004852">
    <property type="term" value="F:uroporphyrinogen-III synthase activity"/>
    <property type="evidence" value="ECO:0007669"/>
    <property type="project" value="UniProtKB-UniRule"/>
</dbReference>
<evidence type="ECO:0000313" key="12">
    <source>
        <dbReference type="Proteomes" id="UP000217763"/>
    </source>
</evidence>
<evidence type="ECO:0000256" key="9">
    <source>
        <dbReference type="RuleBase" id="RU366031"/>
    </source>
</evidence>
<evidence type="ECO:0000313" key="11">
    <source>
        <dbReference type="EMBL" id="ATG75652.1"/>
    </source>
</evidence>
<dbReference type="PANTHER" id="PTHR38042">
    <property type="entry name" value="UROPORPHYRINOGEN-III SYNTHASE, CHLOROPLASTIC"/>
    <property type="match status" value="1"/>
</dbReference>
<dbReference type="GO" id="GO:0006780">
    <property type="term" value="P:uroporphyrinogen III biosynthetic process"/>
    <property type="evidence" value="ECO:0007669"/>
    <property type="project" value="UniProtKB-UniRule"/>
</dbReference>
<keyword evidence="12" id="KW-1185">Reference proteome</keyword>
<dbReference type="Pfam" id="PF02602">
    <property type="entry name" value="HEM4"/>
    <property type="match status" value="1"/>
</dbReference>
<comment type="catalytic activity">
    <reaction evidence="8 9">
        <text>hydroxymethylbilane = uroporphyrinogen III + H2O</text>
        <dbReference type="Rhea" id="RHEA:18965"/>
        <dbReference type="ChEBI" id="CHEBI:15377"/>
        <dbReference type="ChEBI" id="CHEBI:57308"/>
        <dbReference type="ChEBI" id="CHEBI:57845"/>
        <dbReference type="EC" id="4.2.1.75"/>
    </reaction>
</comment>
<dbReference type="KEGG" id="zdf:AN401_18835"/>
<protein>
    <recommendedName>
        <fullName evidence="7 9">Uroporphyrinogen-III synthase</fullName>
        <ecNumber evidence="3 9">4.2.1.75</ecNumber>
    </recommendedName>
</protein>
<gene>
    <name evidence="11" type="ORF">AN401_18835</name>
</gene>
<evidence type="ECO:0000256" key="6">
    <source>
        <dbReference type="ARBA" id="ARBA00037589"/>
    </source>
</evidence>
<evidence type="ECO:0000256" key="4">
    <source>
        <dbReference type="ARBA" id="ARBA00023239"/>
    </source>
</evidence>
<reference evidence="12" key="1">
    <citation type="submission" date="2015-09" db="EMBL/GenBank/DDBJ databases">
        <authorList>
            <person name="Shao Z."/>
            <person name="Wang L."/>
        </authorList>
    </citation>
    <scope>NUCLEOTIDE SEQUENCE [LARGE SCALE GENOMIC DNA]</scope>
    <source>
        <strain evidence="12">F13-1</strain>
    </source>
</reference>
<accession>A0A291HU59</accession>
<dbReference type="UniPathway" id="UPA00251">
    <property type="reaction ID" value="UER00320"/>
</dbReference>
<sequence>MTPLVVRPEPQNQALCQALAEAGHRPLACPLLSFDEGAELALLPEQLATLGQGDYVIAVSVPAVTFADNALKRLGLAWPACGYVAVGEATGRALAAVGVAHAAVPEDPRSEGIISLPGLQRLEGHRVLILRGDGGRHLIAPTLAGRGARVDYCEVYRRHYRPDPGGSLVKNWQSAGVDSIIVTSGGLLRHVFQLASPHAKDWLLSRLLIVPSIRVADSARELGFTRVINAEAASSQALIAALDERKRNDRQ</sequence>
<evidence type="ECO:0000256" key="8">
    <source>
        <dbReference type="ARBA" id="ARBA00048617"/>
    </source>
</evidence>
<evidence type="ECO:0000256" key="5">
    <source>
        <dbReference type="ARBA" id="ARBA00023244"/>
    </source>
</evidence>
<dbReference type="InterPro" id="IPR039793">
    <property type="entry name" value="UROS/Hem4"/>
</dbReference>
<dbReference type="AlphaFoldDB" id="A0A291HU59"/>
<evidence type="ECO:0000256" key="1">
    <source>
        <dbReference type="ARBA" id="ARBA00004772"/>
    </source>
</evidence>
<name>A0A291HU59_9GAMM</name>
<organism evidence="11 12">
    <name type="scientific">Zobellella denitrificans</name>
    <dbReference type="NCBI Taxonomy" id="347534"/>
    <lineage>
        <taxon>Bacteria</taxon>
        <taxon>Pseudomonadati</taxon>
        <taxon>Pseudomonadota</taxon>
        <taxon>Gammaproteobacteria</taxon>
        <taxon>Aeromonadales</taxon>
        <taxon>Aeromonadaceae</taxon>
        <taxon>Zobellella</taxon>
    </lineage>
</organism>
<feature type="domain" description="Tetrapyrrole biosynthesis uroporphyrinogen III synthase" evidence="10">
    <location>
        <begin position="15"/>
        <end position="240"/>
    </location>
</feature>
<evidence type="ECO:0000256" key="3">
    <source>
        <dbReference type="ARBA" id="ARBA00013109"/>
    </source>
</evidence>
<dbReference type="CDD" id="cd06578">
    <property type="entry name" value="HemD"/>
    <property type="match status" value="1"/>
</dbReference>
<dbReference type="Gene3D" id="3.40.50.10090">
    <property type="match status" value="2"/>
</dbReference>
<dbReference type="InterPro" id="IPR003754">
    <property type="entry name" value="4pyrrol_synth_uPrphyn_synth"/>
</dbReference>
<dbReference type="Proteomes" id="UP000217763">
    <property type="component" value="Chromosome"/>
</dbReference>
<proteinExistence type="inferred from homology"/>
<evidence type="ECO:0000256" key="2">
    <source>
        <dbReference type="ARBA" id="ARBA00008133"/>
    </source>
</evidence>